<accession>A0A9W8NPK8</accession>
<dbReference type="EMBL" id="MU802627">
    <property type="protein sequence ID" value="KAJ3978896.1"/>
    <property type="molecule type" value="Genomic_DNA"/>
</dbReference>
<name>A0A9W8NPK8_9AGAR</name>
<evidence type="ECO:0000313" key="2">
    <source>
        <dbReference type="EMBL" id="KAJ3751458.1"/>
    </source>
</evidence>
<dbReference type="Proteomes" id="UP001163850">
    <property type="component" value="Unassembled WGS sequence"/>
</dbReference>
<dbReference type="Proteomes" id="UP001142393">
    <property type="component" value="Unassembled WGS sequence"/>
</dbReference>
<keyword evidence="4" id="KW-1185">Reference proteome</keyword>
<evidence type="ECO:0000313" key="1">
    <source>
        <dbReference type="EMBL" id="KAJ3738329.1"/>
    </source>
</evidence>
<gene>
    <name evidence="2" type="ORF">DFH05DRAFT_1386508</name>
    <name evidence="1" type="ORF">DFH05DRAFT_1408873</name>
    <name evidence="3" type="ORF">F5890DRAFT_1422112</name>
</gene>
<evidence type="ECO:0000313" key="4">
    <source>
        <dbReference type="Proteomes" id="UP001142393"/>
    </source>
</evidence>
<comment type="caution">
    <text evidence="1">The sequence shown here is derived from an EMBL/GenBank/DDBJ whole genome shotgun (WGS) entry which is preliminary data.</text>
</comment>
<dbReference type="EMBL" id="JANVFU010000049">
    <property type="protein sequence ID" value="KAJ3738329.1"/>
    <property type="molecule type" value="Genomic_DNA"/>
</dbReference>
<dbReference type="AlphaFoldDB" id="A0A9W8NPK8"/>
<protein>
    <submittedName>
        <fullName evidence="1">Uncharacterized protein</fullName>
    </submittedName>
</protein>
<reference evidence="1 4" key="3">
    <citation type="journal article" date="2023" name="Proc. Natl. Acad. Sci. U.S.A.">
        <title>A global phylogenomic analysis of the shiitake genus Lentinula.</title>
        <authorList>
            <person name="Sierra-Patev S."/>
            <person name="Min B."/>
            <person name="Naranjo-Ortiz M."/>
            <person name="Looney B."/>
            <person name="Konkel Z."/>
            <person name="Slot J.C."/>
            <person name="Sakamoto Y."/>
            <person name="Steenwyk J.L."/>
            <person name="Rokas A."/>
            <person name="Carro J."/>
            <person name="Camarero S."/>
            <person name="Ferreira P."/>
            <person name="Molpeceres G."/>
            <person name="Ruiz-Duenas F.J."/>
            <person name="Serrano A."/>
            <person name="Henrissat B."/>
            <person name="Drula E."/>
            <person name="Hughes K.W."/>
            <person name="Mata J.L."/>
            <person name="Ishikawa N.K."/>
            <person name="Vargas-Isla R."/>
            <person name="Ushijima S."/>
            <person name="Smith C.A."/>
            <person name="Donoghue J."/>
            <person name="Ahrendt S."/>
            <person name="Andreopoulos W."/>
            <person name="He G."/>
            <person name="LaButti K."/>
            <person name="Lipzen A."/>
            <person name="Ng V."/>
            <person name="Riley R."/>
            <person name="Sandor L."/>
            <person name="Barry K."/>
            <person name="Martinez A.T."/>
            <person name="Xiao Y."/>
            <person name="Gibbons J.G."/>
            <person name="Terashima K."/>
            <person name="Grigoriev I.V."/>
            <person name="Hibbett D."/>
        </authorList>
    </citation>
    <scope>NUCLEOTIDE SEQUENCE [LARGE SCALE GENOMIC DNA]</scope>
    <source>
        <strain evidence="1 4">TFB7810</strain>
    </source>
</reference>
<sequence>MPIPVLSWAEASECIGQRFNHSQAGRPNVNQGYVLPEPALFVTQKYDATSQHFFANYLRVRKALLYRIDKCGILDALLSPTQWRTLLGLNLHDSDLSSGTTGAAQRRDEIQKLIGSVNSDVESGMVRVQQLDLTAEHEFPNHIPDAVCREILYEISLVSFGSDLLMADRFFSKLNSTNIDGLHATSLWTVFVFSSGLNCTPREERNLKIKGKISDLLPGRRPLGLGSHCDNLLRQHTLFSLFQLMNGWSESQCFRMPSELRNWLKFQLAGPTIASAEDLNQAEYHIARHYIYEFSHFFKRAPALPCSL</sequence>
<dbReference type="EMBL" id="JANVFU010000001">
    <property type="protein sequence ID" value="KAJ3751458.1"/>
    <property type="molecule type" value="Genomic_DNA"/>
</dbReference>
<reference evidence="3" key="2">
    <citation type="submission" date="2022-08" db="EMBL/GenBank/DDBJ databases">
        <authorList>
            <consortium name="DOE Joint Genome Institute"/>
            <person name="Min B."/>
            <person name="Riley R."/>
            <person name="Sierra-Patev S."/>
            <person name="Naranjo-Ortiz M."/>
            <person name="Looney B."/>
            <person name="Konkel Z."/>
            <person name="Slot J.C."/>
            <person name="Sakamoto Y."/>
            <person name="Steenwyk J.L."/>
            <person name="Rokas A."/>
            <person name="Carro J."/>
            <person name="Camarero S."/>
            <person name="Ferreira P."/>
            <person name="Molpeceres G."/>
            <person name="Ruiz-Duenas F.J."/>
            <person name="Serrano A."/>
            <person name="Henrissat B."/>
            <person name="Drula E."/>
            <person name="Hughes K.W."/>
            <person name="Mata J.L."/>
            <person name="Ishikawa N.K."/>
            <person name="Vargas-Isla R."/>
            <person name="Ushijima S."/>
            <person name="Smith C.A."/>
            <person name="Ahrendt S."/>
            <person name="Andreopoulos W."/>
            <person name="He G."/>
            <person name="Labutti K."/>
            <person name="Lipzen A."/>
            <person name="Ng V."/>
            <person name="Sandor L."/>
            <person name="Barry K."/>
            <person name="Martinez A.T."/>
            <person name="Xiao Y."/>
            <person name="Gibbons J.G."/>
            <person name="Terashima K."/>
            <person name="Hibbett D.S."/>
            <person name="Grigoriev I.V."/>
        </authorList>
    </citation>
    <scope>NUCLEOTIDE SEQUENCE</scope>
    <source>
        <strain evidence="3">TFB7829</strain>
    </source>
</reference>
<organism evidence="1 4">
    <name type="scientific">Lentinula detonsa</name>
    <dbReference type="NCBI Taxonomy" id="2804962"/>
    <lineage>
        <taxon>Eukaryota</taxon>
        <taxon>Fungi</taxon>
        <taxon>Dikarya</taxon>
        <taxon>Basidiomycota</taxon>
        <taxon>Agaricomycotina</taxon>
        <taxon>Agaricomycetes</taxon>
        <taxon>Agaricomycetidae</taxon>
        <taxon>Agaricales</taxon>
        <taxon>Marasmiineae</taxon>
        <taxon>Omphalotaceae</taxon>
        <taxon>Lentinula</taxon>
    </lineage>
</organism>
<evidence type="ECO:0000313" key="3">
    <source>
        <dbReference type="EMBL" id="KAJ3978896.1"/>
    </source>
</evidence>
<reference evidence="1" key="1">
    <citation type="submission" date="2022-08" db="EMBL/GenBank/DDBJ databases">
        <authorList>
            <consortium name="DOE Joint Genome Institute"/>
            <person name="Min B."/>
            <person name="Sierra-Patev S."/>
            <person name="Naranjo-Ortiz M."/>
            <person name="Looney B."/>
            <person name="Konkel Z."/>
            <person name="Slot J.C."/>
            <person name="Sakamoto Y."/>
            <person name="Steenwyk J.L."/>
            <person name="Rokas A."/>
            <person name="Carro J."/>
            <person name="Camarero S."/>
            <person name="Ferreira P."/>
            <person name="Molpeceres G."/>
            <person name="Ruiz-duenas F.J."/>
            <person name="Serrano A."/>
            <person name="Henrissat B."/>
            <person name="Drula E."/>
            <person name="Hughes K.W."/>
            <person name="Mata J.L."/>
            <person name="Ishikawa N.K."/>
            <person name="Vargas-Isla R."/>
            <person name="Ushijima S."/>
            <person name="Smith C.A."/>
            <person name="Ahrendt S."/>
            <person name="Andreopoulos W."/>
            <person name="He G."/>
            <person name="LaButti K."/>
            <person name="Lipzen A."/>
            <person name="Ng V."/>
            <person name="Riley R."/>
            <person name="Sandor L."/>
            <person name="Barry K."/>
            <person name="Martinez A.T."/>
            <person name="Xiao Y."/>
            <person name="Gibbons J.G."/>
            <person name="Terashima K."/>
            <person name="Hibbett D.S."/>
            <person name="Grigoriev I.V."/>
        </authorList>
    </citation>
    <scope>NUCLEOTIDE SEQUENCE</scope>
    <source>
        <strain evidence="1">TFB7810</strain>
    </source>
</reference>
<accession>A0AA38UMN8</accession>
<proteinExistence type="predicted"/>